<sequence>MVKLLIDMSKCNLCNLCVNYCPTYVFTRVNDRIEIDSSKCIECYACIPLCPNKAITIQSDN</sequence>
<dbReference type="AlphaFoldDB" id="A0A7C4H5H5"/>
<organism evidence="6">
    <name type="scientific">Staphylothermus marinus</name>
    <dbReference type="NCBI Taxonomy" id="2280"/>
    <lineage>
        <taxon>Archaea</taxon>
        <taxon>Thermoproteota</taxon>
        <taxon>Thermoprotei</taxon>
        <taxon>Desulfurococcales</taxon>
        <taxon>Desulfurococcaceae</taxon>
        <taxon>Staphylothermus</taxon>
    </lineage>
</organism>
<accession>A0A7C4H5H5</accession>
<reference evidence="6" key="1">
    <citation type="journal article" date="2020" name="mSystems">
        <title>Genome- and Community-Level Interaction Insights into Carbon Utilization and Element Cycling Functions of Hydrothermarchaeota in Hydrothermal Sediment.</title>
        <authorList>
            <person name="Zhou Z."/>
            <person name="Liu Y."/>
            <person name="Xu W."/>
            <person name="Pan J."/>
            <person name="Luo Z.H."/>
            <person name="Li M."/>
        </authorList>
    </citation>
    <scope>NUCLEOTIDE SEQUENCE [LARGE SCALE GENOMIC DNA]</scope>
    <source>
        <strain evidence="6">SpSt-642</strain>
    </source>
</reference>
<dbReference type="InterPro" id="IPR050572">
    <property type="entry name" value="Fe-S_Ferredoxin"/>
</dbReference>
<evidence type="ECO:0000256" key="3">
    <source>
        <dbReference type="ARBA" id="ARBA00023004"/>
    </source>
</evidence>
<keyword evidence="2" id="KW-0479">Metal-binding</keyword>
<comment type="caution">
    <text evidence="6">The sequence shown here is derived from an EMBL/GenBank/DDBJ whole genome shotgun (WGS) entry which is preliminary data.</text>
</comment>
<evidence type="ECO:0000313" key="6">
    <source>
        <dbReference type="EMBL" id="HGM58419.1"/>
    </source>
</evidence>
<evidence type="ECO:0000259" key="5">
    <source>
        <dbReference type="PROSITE" id="PS51379"/>
    </source>
</evidence>
<dbReference type="InterPro" id="IPR017900">
    <property type="entry name" value="4Fe4S_Fe_S_CS"/>
</dbReference>
<feature type="domain" description="4Fe-4S ferredoxin-type" evidence="5">
    <location>
        <begin position="2"/>
        <end position="30"/>
    </location>
</feature>
<dbReference type="GO" id="GO:0016491">
    <property type="term" value="F:oxidoreductase activity"/>
    <property type="evidence" value="ECO:0007669"/>
    <property type="project" value="UniProtKB-ARBA"/>
</dbReference>
<proteinExistence type="predicted"/>
<protein>
    <submittedName>
        <fullName evidence="6">4Fe-4S dicluster domain-containing protein</fullName>
    </submittedName>
</protein>
<dbReference type="SUPFAM" id="SSF54862">
    <property type="entry name" value="4Fe-4S ferredoxins"/>
    <property type="match status" value="1"/>
</dbReference>
<dbReference type="PANTHER" id="PTHR43687:SF1">
    <property type="entry name" value="FERREDOXIN III"/>
    <property type="match status" value="1"/>
</dbReference>
<dbReference type="PROSITE" id="PS00198">
    <property type="entry name" value="4FE4S_FER_1"/>
    <property type="match status" value="1"/>
</dbReference>
<keyword evidence="4" id="KW-0411">Iron-sulfur</keyword>
<evidence type="ECO:0000256" key="4">
    <source>
        <dbReference type="ARBA" id="ARBA00023014"/>
    </source>
</evidence>
<dbReference type="Pfam" id="PF13237">
    <property type="entry name" value="Fer4_10"/>
    <property type="match status" value="1"/>
</dbReference>
<gene>
    <name evidence="6" type="ORF">ENU14_02385</name>
</gene>
<dbReference type="Gene3D" id="3.30.70.20">
    <property type="match status" value="1"/>
</dbReference>
<evidence type="ECO:0000256" key="2">
    <source>
        <dbReference type="ARBA" id="ARBA00022723"/>
    </source>
</evidence>
<dbReference type="PROSITE" id="PS51379">
    <property type="entry name" value="4FE4S_FER_2"/>
    <property type="match status" value="2"/>
</dbReference>
<evidence type="ECO:0000256" key="1">
    <source>
        <dbReference type="ARBA" id="ARBA00022485"/>
    </source>
</evidence>
<dbReference type="EMBL" id="DTBJ01000016">
    <property type="protein sequence ID" value="HGM58419.1"/>
    <property type="molecule type" value="Genomic_DNA"/>
</dbReference>
<dbReference type="PANTHER" id="PTHR43687">
    <property type="entry name" value="ADENYLYLSULFATE REDUCTASE, BETA SUBUNIT"/>
    <property type="match status" value="1"/>
</dbReference>
<dbReference type="GO" id="GO:0046872">
    <property type="term" value="F:metal ion binding"/>
    <property type="evidence" value="ECO:0007669"/>
    <property type="project" value="UniProtKB-KW"/>
</dbReference>
<name>A0A7C4H5H5_STAMA</name>
<keyword evidence="3" id="KW-0408">Iron</keyword>
<dbReference type="InterPro" id="IPR017896">
    <property type="entry name" value="4Fe4S_Fe-S-bd"/>
</dbReference>
<keyword evidence="1" id="KW-0004">4Fe-4S</keyword>
<feature type="domain" description="4Fe-4S ferredoxin-type" evidence="5">
    <location>
        <begin position="31"/>
        <end position="60"/>
    </location>
</feature>
<dbReference type="GO" id="GO:0051539">
    <property type="term" value="F:4 iron, 4 sulfur cluster binding"/>
    <property type="evidence" value="ECO:0007669"/>
    <property type="project" value="UniProtKB-KW"/>
</dbReference>